<dbReference type="Pfam" id="PF05063">
    <property type="entry name" value="MT-A70"/>
    <property type="match status" value="1"/>
</dbReference>
<dbReference type="OMA" id="GMGMGQW"/>
<keyword evidence="2" id="KW-0539">Nucleus</keyword>
<reference evidence="5 6" key="1">
    <citation type="journal article" date="2010" name="Nat. Biotechnol.">
        <title>Genome sequence of the model mushroom Schizophyllum commune.</title>
        <authorList>
            <person name="Ohm R.A."/>
            <person name="de Jong J.F."/>
            <person name="Lugones L.G."/>
            <person name="Aerts A."/>
            <person name="Kothe E."/>
            <person name="Stajich J.E."/>
            <person name="de Vries R.P."/>
            <person name="Record E."/>
            <person name="Levasseur A."/>
            <person name="Baker S.E."/>
            <person name="Bartholomew K.A."/>
            <person name="Coutinho P.M."/>
            <person name="Erdmann S."/>
            <person name="Fowler T.J."/>
            <person name="Gathman A.C."/>
            <person name="Lombard V."/>
            <person name="Henrissat B."/>
            <person name="Knabe N."/>
            <person name="Kuees U."/>
            <person name="Lilly W.W."/>
            <person name="Lindquist E."/>
            <person name="Lucas S."/>
            <person name="Magnuson J.K."/>
            <person name="Piumi F."/>
            <person name="Raudaskoski M."/>
            <person name="Salamov A."/>
            <person name="Schmutz J."/>
            <person name="Schwarze F.W.M.R."/>
            <person name="vanKuyk P.A."/>
            <person name="Horton J.S."/>
            <person name="Grigoriev I.V."/>
            <person name="Woesten H.A.B."/>
        </authorList>
    </citation>
    <scope>NUCLEOTIDE SEQUENCE [LARGE SCALE GENOMIC DNA]</scope>
    <source>
        <strain evidence="6">H4-8 / FGSC 9210</strain>
    </source>
</reference>
<evidence type="ECO:0000256" key="2">
    <source>
        <dbReference type="ARBA" id="ARBA00023242"/>
    </source>
</evidence>
<dbReference type="InParanoid" id="D8QKG8"/>
<dbReference type="GO" id="GO:0036396">
    <property type="term" value="C:RNA N6-methyladenosine methyltransferase complex"/>
    <property type="evidence" value="ECO:0007669"/>
    <property type="project" value="TreeGrafter"/>
</dbReference>
<dbReference type="PROSITE" id="PS51143">
    <property type="entry name" value="MT_A70"/>
    <property type="match status" value="1"/>
</dbReference>
<evidence type="ECO:0000313" key="5">
    <source>
        <dbReference type="EMBL" id="EFI91597.1"/>
    </source>
</evidence>
<sequence>MATTTEVMSSANELLGQHSVLLARVRAKQIQHREQLQTLISPPEELTKLPLIPEHRTPSPTPESSETPPPEPPAWQQEEPVAARKDLPPAKRARMKRYRNYVPEEETIRNDYSQRYVDGGEWPQNWVQGADPERRHDEYPKQHRLLVLKKESVATHALPPFYLPYSDLSQLQQTKFDSILVDPPFTSNFTWDDLQELPIPSLAADPSFVFLWVGSGAGGDLERGREVLAKWGYRRCEDVVWVQTNKTSNKGPGTDRPTSSLLTRTKQHCLIGIRGTVRRSTDHWFVHCNNDTDVIIWEGDPTDPFRKPPEMYTLIEHFCLGLRRLEIFGRAPSSLRRGWVTVLAPGQEKHIPPGLALHVPGETGGEATRWQGREAWTAAIRALAEGPRAVIPSTPEIEALRPKSPVRNQPGGGSQGGGSQGGGRGPGSGGMMNIAPRFNNGGGGQKGGQGGGGMANNPMMGGGMGMGMDPSMLWGGMMGGGMGMGGMGMPGMMQNAGMGQGMQGGIGMQGGGGMGMQGGMPGMHGGGGPMDMQGGFQGFQGPQQGFQGAQQGFQGQPGWGMEGSWDGSDEMMMGGGGSGMGGGMSGGAVMGMNSGGMGQGMIPSNAMGGGIPGNMHGGMPHNVGGGMPHNMGAGMPNIPGMGGGMPNQLGLNMSGAMGGNNMGGMPGMNMNMRGGMGMGQNMGQWGGGGGNF</sequence>
<dbReference type="PANTHER" id="PTHR13107:SF0">
    <property type="entry name" value="N6-ADENOSINE-METHYLTRANSFERASE NON-CATALYTIC SUBUNIT"/>
    <property type="match status" value="1"/>
</dbReference>
<dbReference type="GO" id="GO:0008168">
    <property type="term" value="F:methyltransferase activity"/>
    <property type="evidence" value="ECO:0007669"/>
    <property type="project" value="InterPro"/>
</dbReference>
<comment type="similarity">
    <text evidence="3">Belongs to the MT-A70-like family.</text>
</comment>
<dbReference type="PANTHER" id="PTHR13107">
    <property type="entry name" value="N6-ADENOSINE-METHYLTRANSFERASE NON-CATALYTIC SUBUNIT"/>
    <property type="match status" value="1"/>
</dbReference>
<evidence type="ECO:0000313" key="6">
    <source>
        <dbReference type="Proteomes" id="UP000007431"/>
    </source>
</evidence>
<name>D8QKG8_SCHCM</name>
<feature type="region of interest" description="Disordered" evidence="4">
    <location>
        <begin position="36"/>
        <end position="96"/>
    </location>
</feature>
<dbReference type="PROSITE" id="PS00092">
    <property type="entry name" value="N6_MTASE"/>
    <property type="match status" value="1"/>
</dbReference>
<dbReference type="VEuPathDB" id="FungiDB:SCHCODRAFT_02645113"/>
<feature type="region of interest" description="Disordered" evidence="4">
    <location>
        <begin position="391"/>
        <end position="456"/>
    </location>
</feature>
<dbReference type="SUPFAM" id="SSF53335">
    <property type="entry name" value="S-adenosyl-L-methionine-dependent methyltransferases"/>
    <property type="match status" value="1"/>
</dbReference>
<dbReference type="InterPro" id="IPR007757">
    <property type="entry name" value="MT-A70-like"/>
</dbReference>
<dbReference type="RefSeq" id="XP_003026500.1">
    <property type="nucleotide sequence ID" value="XM_003026454.1"/>
</dbReference>
<dbReference type="InterPro" id="IPR029063">
    <property type="entry name" value="SAM-dependent_MTases_sf"/>
</dbReference>
<dbReference type="GO" id="GO:0005634">
    <property type="term" value="C:nucleus"/>
    <property type="evidence" value="ECO:0007669"/>
    <property type="project" value="UniProtKB-SubCell"/>
</dbReference>
<keyword evidence="6" id="KW-1185">Reference proteome</keyword>
<dbReference type="PROSITE" id="PS51592">
    <property type="entry name" value="SAM_MTA70L_2"/>
    <property type="match status" value="1"/>
</dbReference>
<dbReference type="EMBL" id="GL377316">
    <property type="protein sequence ID" value="EFI91597.1"/>
    <property type="molecule type" value="Genomic_DNA"/>
</dbReference>
<organism evidence="6">
    <name type="scientific">Schizophyllum commune (strain H4-8 / FGSC 9210)</name>
    <name type="common">Split gill fungus</name>
    <dbReference type="NCBI Taxonomy" id="578458"/>
    <lineage>
        <taxon>Eukaryota</taxon>
        <taxon>Fungi</taxon>
        <taxon>Dikarya</taxon>
        <taxon>Basidiomycota</taxon>
        <taxon>Agaricomycotina</taxon>
        <taxon>Agaricomycetes</taxon>
        <taxon>Agaricomycetidae</taxon>
        <taxon>Agaricales</taxon>
        <taxon>Schizophyllaceae</taxon>
        <taxon>Schizophyllum</taxon>
    </lineage>
</organism>
<dbReference type="HOGENOM" id="CLU_030886_0_0_1"/>
<dbReference type="STRING" id="578458.D8QKG8"/>
<dbReference type="KEGG" id="scm:SCHCO_02645113"/>
<dbReference type="GO" id="GO:0032259">
    <property type="term" value="P:methylation"/>
    <property type="evidence" value="ECO:0007669"/>
    <property type="project" value="InterPro"/>
</dbReference>
<feature type="non-terminal residue" evidence="5">
    <location>
        <position position="692"/>
    </location>
</feature>
<dbReference type="InterPro" id="IPR045123">
    <property type="entry name" value="METTL14-like"/>
</dbReference>
<dbReference type="OrthoDB" id="14833at2759"/>
<comment type="subcellular location">
    <subcellularLocation>
        <location evidence="1">Nucleus</location>
    </subcellularLocation>
</comment>
<dbReference type="GeneID" id="9593412"/>
<evidence type="ECO:0000256" key="4">
    <source>
        <dbReference type="SAM" id="MobiDB-lite"/>
    </source>
</evidence>
<evidence type="ECO:0000256" key="3">
    <source>
        <dbReference type="PROSITE-ProRule" id="PRU00489"/>
    </source>
</evidence>
<dbReference type="Proteomes" id="UP000007431">
    <property type="component" value="Unassembled WGS sequence"/>
</dbReference>
<dbReference type="GO" id="GO:0003729">
    <property type="term" value="F:mRNA binding"/>
    <property type="evidence" value="ECO:0007669"/>
    <property type="project" value="TreeGrafter"/>
</dbReference>
<proteinExistence type="inferred from homology"/>
<evidence type="ECO:0000256" key="1">
    <source>
        <dbReference type="ARBA" id="ARBA00004123"/>
    </source>
</evidence>
<evidence type="ECO:0008006" key="7">
    <source>
        <dbReference type="Google" id="ProtNLM"/>
    </source>
</evidence>
<feature type="compositionally biased region" description="Gly residues" evidence="4">
    <location>
        <begin position="440"/>
        <end position="456"/>
    </location>
</feature>
<dbReference type="AlphaFoldDB" id="D8QKG8"/>
<feature type="compositionally biased region" description="Gly residues" evidence="4">
    <location>
        <begin position="410"/>
        <end position="430"/>
    </location>
</feature>
<accession>D8QKG8</accession>
<protein>
    <recommendedName>
        <fullName evidence="7">MT-A70-domain-containing protein</fullName>
    </recommendedName>
</protein>
<dbReference type="InterPro" id="IPR002052">
    <property type="entry name" value="DNA_methylase_N6_adenine_CS"/>
</dbReference>
<gene>
    <name evidence="5" type="ORF">SCHCODRAFT_114339</name>
</gene>
<dbReference type="eggNOG" id="KOG2097">
    <property type="taxonomic scope" value="Eukaryota"/>
</dbReference>